<reference evidence="6 7" key="1">
    <citation type="submission" date="2019-03" db="EMBL/GenBank/DDBJ databases">
        <title>Sequencing 23 genomes of Wallemia ichthyophaga.</title>
        <authorList>
            <person name="Gostincar C."/>
        </authorList>
    </citation>
    <scope>NUCLEOTIDE SEQUENCE [LARGE SCALE GENOMIC DNA]</scope>
    <source>
        <strain evidence="6 7">EXF-5753</strain>
    </source>
</reference>
<organism evidence="6 7">
    <name type="scientific">Wallemia hederae</name>
    <dbReference type="NCBI Taxonomy" id="1540922"/>
    <lineage>
        <taxon>Eukaryota</taxon>
        <taxon>Fungi</taxon>
        <taxon>Dikarya</taxon>
        <taxon>Basidiomycota</taxon>
        <taxon>Wallemiomycotina</taxon>
        <taxon>Wallemiomycetes</taxon>
        <taxon>Wallemiales</taxon>
        <taxon>Wallemiaceae</taxon>
        <taxon>Wallemia</taxon>
    </lineage>
</organism>
<evidence type="ECO:0000313" key="7">
    <source>
        <dbReference type="Proteomes" id="UP000310189"/>
    </source>
</evidence>
<dbReference type="PROSITE" id="PS50082">
    <property type="entry name" value="WD_REPEATS_2"/>
    <property type="match status" value="6"/>
</dbReference>
<evidence type="ECO:0000256" key="3">
    <source>
        <dbReference type="ARBA" id="ARBA00022737"/>
    </source>
</evidence>
<feature type="repeat" description="WD" evidence="5">
    <location>
        <begin position="115"/>
        <end position="159"/>
    </location>
</feature>
<dbReference type="InterPro" id="IPR019775">
    <property type="entry name" value="WD40_repeat_CS"/>
</dbReference>
<dbReference type="PRINTS" id="PR00320">
    <property type="entry name" value="GPROTEINBRPT"/>
</dbReference>
<dbReference type="InterPro" id="IPR020472">
    <property type="entry name" value="WD40_PAC1"/>
</dbReference>
<dbReference type="InterPro" id="IPR001680">
    <property type="entry name" value="WD40_rpt"/>
</dbReference>
<name>A0A4T0FI07_9BASI</name>
<accession>A0A4T0FI07</accession>
<dbReference type="EMBL" id="SPNW01000046">
    <property type="protein sequence ID" value="TIA87871.1"/>
    <property type="molecule type" value="Genomic_DNA"/>
</dbReference>
<dbReference type="SMART" id="SM00320">
    <property type="entry name" value="WD40"/>
    <property type="match status" value="7"/>
</dbReference>
<dbReference type="AlphaFoldDB" id="A0A4T0FI07"/>
<dbReference type="GO" id="GO:0006397">
    <property type="term" value="P:mRNA processing"/>
    <property type="evidence" value="ECO:0007669"/>
    <property type="project" value="UniProtKB-KW"/>
</dbReference>
<keyword evidence="2" id="KW-0507">mRNA processing</keyword>
<dbReference type="GO" id="GO:0003723">
    <property type="term" value="F:RNA binding"/>
    <property type="evidence" value="ECO:0007669"/>
    <property type="project" value="TreeGrafter"/>
</dbReference>
<evidence type="ECO:0000256" key="5">
    <source>
        <dbReference type="PROSITE-ProRule" id="PRU00221"/>
    </source>
</evidence>
<keyword evidence="3" id="KW-0677">Repeat</keyword>
<dbReference type="PROSITE" id="PS00678">
    <property type="entry name" value="WD_REPEATS_1"/>
    <property type="match status" value="3"/>
</dbReference>
<comment type="caution">
    <text evidence="6">The sequence shown here is derived from an EMBL/GenBank/DDBJ whole genome shotgun (WGS) entry which is preliminary data.</text>
</comment>
<feature type="repeat" description="WD" evidence="5">
    <location>
        <begin position="308"/>
        <end position="338"/>
    </location>
</feature>
<evidence type="ECO:0000256" key="1">
    <source>
        <dbReference type="ARBA" id="ARBA00022574"/>
    </source>
</evidence>
<evidence type="ECO:0000313" key="6">
    <source>
        <dbReference type="EMBL" id="TIA87871.1"/>
    </source>
</evidence>
<feature type="repeat" description="WD" evidence="5">
    <location>
        <begin position="246"/>
        <end position="280"/>
    </location>
</feature>
<dbReference type="Proteomes" id="UP000310189">
    <property type="component" value="Unassembled WGS sequence"/>
</dbReference>
<evidence type="ECO:0000256" key="2">
    <source>
        <dbReference type="ARBA" id="ARBA00022664"/>
    </source>
</evidence>
<dbReference type="OrthoDB" id="1068471at2759"/>
<dbReference type="GO" id="GO:0008380">
    <property type="term" value="P:RNA splicing"/>
    <property type="evidence" value="ECO:0007669"/>
    <property type="project" value="UniProtKB-KW"/>
</dbReference>
<dbReference type="PROSITE" id="PS50294">
    <property type="entry name" value="WD_REPEATS_REGION"/>
    <property type="match status" value="6"/>
</dbReference>
<feature type="repeat" description="WD" evidence="5">
    <location>
        <begin position="339"/>
        <end position="376"/>
    </location>
</feature>
<keyword evidence="7" id="KW-1185">Reference proteome</keyword>
<keyword evidence="4" id="KW-0508">mRNA splicing</keyword>
<gene>
    <name evidence="6" type="ORF">E3P99_02919</name>
</gene>
<keyword evidence="1 5" id="KW-0853">WD repeat</keyword>
<dbReference type="Pfam" id="PF00400">
    <property type="entry name" value="WD40"/>
    <property type="match status" value="7"/>
</dbReference>
<dbReference type="PANTHER" id="PTHR44006:SF1">
    <property type="entry name" value="U5 SMALL NUCLEAR RIBONUCLEOPROTEIN 40 KDA PROTEIN"/>
    <property type="match status" value="1"/>
</dbReference>
<dbReference type="Gene3D" id="2.130.10.10">
    <property type="entry name" value="YVTN repeat-like/Quinoprotein amine dehydrogenase"/>
    <property type="match status" value="1"/>
</dbReference>
<dbReference type="PANTHER" id="PTHR44006">
    <property type="entry name" value="U5 SMALL NUCLEAR RIBONUCLEOPROTEIN 40 KDA PROTEIN"/>
    <property type="match status" value="1"/>
</dbReference>
<dbReference type="InterPro" id="IPR036322">
    <property type="entry name" value="WD40_repeat_dom_sf"/>
</dbReference>
<sequence length="376" mass="40908">MATTKRSGSQEISSQIVSKRVKSGEIERELGLDESRSQAVALSSNSKDDDNRLIRHVTRTSKLSAPIIKLEGCHSEEITAVRFDLTGNVIVAASTDKSISLWRTYTDNANFGFIPSAHKQAITSISLSRKSPSNPTIVSASADATIGVWDSNTGNLIRRLREHSDVVNAVAFSKNPANELLASAGDDSKVCIWDVHNSKHPLQVIHWHSPVISVEWADDGSTIFIGGLDNEVHAYDLTSSATLYSLRGHTDTVTYLRLSPTGQHLVSCSNDSTVRVWDVRPFTNDPSRLHRTLYGAVSSFEGVYTQPAWTPDGARVAVGSADRTVTVWDVESGNILYKLPGHTGTVNAVDIHPTEPIIVSSGKDAKMYLGELMESL</sequence>
<evidence type="ECO:0000256" key="4">
    <source>
        <dbReference type="ARBA" id="ARBA00023187"/>
    </source>
</evidence>
<feature type="repeat" description="WD" evidence="5">
    <location>
        <begin position="71"/>
        <end position="102"/>
    </location>
</feature>
<dbReference type="InterPro" id="IPR052234">
    <property type="entry name" value="U5_snRNP_Component"/>
</dbReference>
<protein>
    <submittedName>
        <fullName evidence="6">Uncharacterized protein</fullName>
    </submittedName>
</protein>
<proteinExistence type="predicted"/>
<feature type="repeat" description="WD" evidence="5">
    <location>
        <begin position="160"/>
        <end position="203"/>
    </location>
</feature>
<dbReference type="SUPFAM" id="SSF50978">
    <property type="entry name" value="WD40 repeat-like"/>
    <property type="match status" value="1"/>
</dbReference>
<dbReference type="CDD" id="cd00200">
    <property type="entry name" value="WD40"/>
    <property type="match status" value="1"/>
</dbReference>
<dbReference type="InterPro" id="IPR015943">
    <property type="entry name" value="WD40/YVTN_repeat-like_dom_sf"/>
</dbReference>
<dbReference type="GO" id="GO:0071013">
    <property type="term" value="C:catalytic step 2 spliceosome"/>
    <property type="evidence" value="ECO:0007669"/>
    <property type="project" value="TreeGrafter"/>
</dbReference>